<evidence type="ECO:0000256" key="1">
    <source>
        <dbReference type="ARBA" id="ARBA00004196"/>
    </source>
</evidence>
<dbReference type="Pfam" id="PF12543">
    <property type="entry name" value="DUF3738"/>
    <property type="match status" value="1"/>
</dbReference>
<keyword evidence="3" id="KW-1015">Disulfide bond</keyword>
<dbReference type="SUPFAM" id="SSF52833">
    <property type="entry name" value="Thioredoxin-like"/>
    <property type="match status" value="1"/>
</dbReference>
<evidence type="ECO:0000256" key="4">
    <source>
        <dbReference type="ARBA" id="ARBA00023284"/>
    </source>
</evidence>
<dbReference type="RefSeq" id="WP_354662912.1">
    <property type="nucleotide sequence ID" value="NZ_JBEXAC010000002.1"/>
</dbReference>
<keyword evidence="2" id="KW-0201">Cytochrome c-type biogenesis</keyword>
<dbReference type="InterPro" id="IPR036249">
    <property type="entry name" value="Thioredoxin-like_sf"/>
</dbReference>
<gene>
    <name evidence="6" type="ORF">ABR189_23375</name>
</gene>
<dbReference type="InterPro" id="IPR050553">
    <property type="entry name" value="Thioredoxin_ResA/DsbE_sf"/>
</dbReference>
<dbReference type="EMBL" id="JBEXAC010000002">
    <property type="protein sequence ID" value="MET7000352.1"/>
    <property type="molecule type" value="Genomic_DNA"/>
</dbReference>
<dbReference type="InterPro" id="IPR000866">
    <property type="entry name" value="AhpC/TSA"/>
</dbReference>
<sequence>MKYKIILFFFCLPMLASSQHQKPKKGEKVPDIIFGETFNNPKATTRLSDLQGKLVILDFWGFTCASCLEAFPKLDNLQKEFGEKIKIVAVSRENSESVAKFFKTHVKVHFPNLLFITGDTTLRSMFSGINGGYVWIDSKGTFLFEADPYNLTAENIRAILEDRPSSIQESVRRVSMKTAFDERIRGQIAYSSIITRHNHKTGVRPPGSEPGMQTLADLGSIQYLYQRAFEQTTGNVRDFFEPGRVILEVKDTSHYTPPPGLKGLAHIEWTDQHLYGYQLVLPEGSKHDLHKLMQQDLDRFFGLKGSVEKRYVSSYVLIRKGRKDMLQTRGDTAKDSFIPTYIKSSKIEPLRVLVNQPFSVLADRLKTLVILAAKKPLVNKTGYKGNIDITMTGEEVDSENIQLLKKALNRYGLDLVEKKVKMDVLVIKEKTE</sequence>
<evidence type="ECO:0000313" key="7">
    <source>
        <dbReference type="Proteomes" id="UP001549749"/>
    </source>
</evidence>
<protein>
    <submittedName>
        <fullName evidence="6">Redoxin domain-containing protein</fullName>
    </submittedName>
</protein>
<accession>A0ABV2TBE6</accession>
<dbReference type="PANTHER" id="PTHR42852">
    <property type="entry name" value="THIOL:DISULFIDE INTERCHANGE PROTEIN DSBE"/>
    <property type="match status" value="1"/>
</dbReference>
<dbReference type="InterPro" id="IPR017801">
    <property type="entry name" value="DUF3738"/>
</dbReference>
<dbReference type="CDD" id="cd02966">
    <property type="entry name" value="TlpA_like_family"/>
    <property type="match status" value="1"/>
</dbReference>
<organism evidence="6 7">
    <name type="scientific">Chitinophaga defluvii</name>
    <dbReference type="NCBI Taxonomy" id="3163343"/>
    <lineage>
        <taxon>Bacteria</taxon>
        <taxon>Pseudomonadati</taxon>
        <taxon>Bacteroidota</taxon>
        <taxon>Chitinophagia</taxon>
        <taxon>Chitinophagales</taxon>
        <taxon>Chitinophagaceae</taxon>
        <taxon>Chitinophaga</taxon>
    </lineage>
</organism>
<dbReference type="Gene3D" id="3.40.30.10">
    <property type="entry name" value="Glutaredoxin"/>
    <property type="match status" value="1"/>
</dbReference>
<dbReference type="PROSITE" id="PS51352">
    <property type="entry name" value="THIOREDOXIN_2"/>
    <property type="match status" value="1"/>
</dbReference>
<feature type="domain" description="Thioredoxin" evidence="5">
    <location>
        <begin position="23"/>
        <end position="165"/>
    </location>
</feature>
<name>A0ABV2TBE6_9BACT</name>
<dbReference type="Proteomes" id="UP001549749">
    <property type="component" value="Unassembled WGS sequence"/>
</dbReference>
<keyword evidence="7" id="KW-1185">Reference proteome</keyword>
<proteinExistence type="predicted"/>
<reference evidence="6 7" key="1">
    <citation type="submission" date="2024-06" db="EMBL/GenBank/DDBJ databases">
        <title>Chitinophaga defluvii sp. nov., isolated from municipal sewage.</title>
        <authorList>
            <person name="Zhang L."/>
        </authorList>
    </citation>
    <scope>NUCLEOTIDE SEQUENCE [LARGE SCALE GENOMIC DNA]</scope>
    <source>
        <strain evidence="6 7">H8</strain>
    </source>
</reference>
<comment type="subcellular location">
    <subcellularLocation>
        <location evidence="1">Cell envelope</location>
    </subcellularLocation>
</comment>
<dbReference type="PANTHER" id="PTHR42852:SF6">
    <property type="entry name" value="THIOL:DISULFIDE INTERCHANGE PROTEIN DSBE"/>
    <property type="match status" value="1"/>
</dbReference>
<dbReference type="Pfam" id="PF00578">
    <property type="entry name" value="AhpC-TSA"/>
    <property type="match status" value="1"/>
</dbReference>
<comment type="caution">
    <text evidence="6">The sequence shown here is derived from an EMBL/GenBank/DDBJ whole genome shotgun (WGS) entry which is preliminary data.</text>
</comment>
<evidence type="ECO:0000313" key="6">
    <source>
        <dbReference type="EMBL" id="MET7000352.1"/>
    </source>
</evidence>
<evidence type="ECO:0000256" key="3">
    <source>
        <dbReference type="ARBA" id="ARBA00023157"/>
    </source>
</evidence>
<evidence type="ECO:0000256" key="2">
    <source>
        <dbReference type="ARBA" id="ARBA00022748"/>
    </source>
</evidence>
<dbReference type="InterPro" id="IPR013766">
    <property type="entry name" value="Thioredoxin_domain"/>
</dbReference>
<evidence type="ECO:0000259" key="5">
    <source>
        <dbReference type="PROSITE" id="PS51352"/>
    </source>
</evidence>
<keyword evidence="4" id="KW-0676">Redox-active center</keyword>